<comment type="similarity">
    <text evidence="4">Belongs to the class I-like SAM-binding methyltransferase superfamily. RNA M5U methyltransferase family.</text>
</comment>
<organism evidence="6 7">
    <name type="scientific">Pauljensenia hongkongensis</name>
    <dbReference type="NCBI Taxonomy" id="178339"/>
    <lineage>
        <taxon>Bacteria</taxon>
        <taxon>Bacillati</taxon>
        <taxon>Actinomycetota</taxon>
        <taxon>Actinomycetes</taxon>
        <taxon>Actinomycetales</taxon>
        <taxon>Actinomycetaceae</taxon>
        <taxon>Pauljensenia</taxon>
    </lineage>
</organism>
<accession>A0A1D8B0R0</accession>
<name>A0A1D8B0R0_9ACTO</name>
<dbReference type="SUPFAM" id="SSF50249">
    <property type="entry name" value="Nucleic acid-binding proteins"/>
    <property type="match status" value="1"/>
</dbReference>
<dbReference type="Gene3D" id="2.40.50.140">
    <property type="entry name" value="Nucleic acid-binding proteins"/>
    <property type="match status" value="1"/>
</dbReference>
<dbReference type="InterPro" id="IPR029063">
    <property type="entry name" value="SAM-dependent_MTases_sf"/>
</dbReference>
<evidence type="ECO:0000256" key="2">
    <source>
        <dbReference type="ARBA" id="ARBA00022679"/>
    </source>
</evidence>
<keyword evidence="3 4" id="KW-0949">S-adenosyl-L-methionine</keyword>
<reference evidence="6 7" key="1">
    <citation type="submission" date="2016-09" db="EMBL/GenBank/DDBJ databases">
        <title>Complete genome sequence of Actinomyces hongkongensis HKU8.</title>
        <authorList>
            <person name="Gao Y.-X."/>
            <person name="Zhou Y.-Y."/>
            <person name="Xie Y."/>
            <person name="Wang M."/>
            <person name="Wang S.-J."/>
            <person name="Shen S.-G."/>
        </authorList>
    </citation>
    <scope>NUCLEOTIDE SEQUENCE [LARGE SCALE GENOMIC DNA]</scope>
    <source>
        <strain evidence="6 7">HKU8</strain>
    </source>
</reference>
<evidence type="ECO:0000259" key="5">
    <source>
        <dbReference type="PROSITE" id="PS50926"/>
    </source>
</evidence>
<evidence type="ECO:0000256" key="3">
    <source>
        <dbReference type="ARBA" id="ARBA00022691"/>
    </source>
</evidence>
<keyword evidence="7" id="KW-1185">Reference proteome</keyword>
<feature type="active site" description="Nucleophile" evidence="4">
    <location>
        <position position="403"/>
    </location>
</feature>
<dbReference type="KEGG" id="phon:BH719_01375"/>
<keyword evidence="1 4" id="KW-0489">Methyltransferase</keyword>
<dbReference type="Gene3D" id="3.40.50.150">
    <property type="entry name" value="Vaccinia Virus protein VP39"/>
    <property type="match status" value="1"/>
</dbReference>
<evidence type="ECO:0000313" key="7">
    <source>
        <dbReference type="Proteomes" id="UP000095214"/>
    </source>
</evidence>
<dbReference type="GO" id="GO:0070475">
    <property type="term" value="P:rRNA base methylation"/>
    <property type="evidence" value="ECO:0007669"/>
    <property type="project" value="TreeGrafter"/>
</dbReference>
<dbReference type="InterPro" id="IPR012340">
    <property type="entry name" value="NA-bd_OB-fold"/>
</dbReference>
<dbReference type="InterPro" id="IPR002792">
    <property type="entry name" value="TRAM_dom"/>
</dbReference>
<evidence type="ECO:0000256" key="1">
    <source>
        <dbReference type="ARBA" id="ARBA00022603"/>
    </source>
</evidence>
<dbReference type="SUPFAM" id="SSF53335">
    <property type="entry name" value="S-adenosyl-L-methionine-dependent methyltransferases"/>
    <property type="match status" value="1"/>
</dbReference>
<feature type="binding site" evidence="4">
    <location>
        <position position="376"/>
    </location>
    <ligand>
        <name>S-adenosyl-L-methionine</name>
        <dbReference type="ChEBI" id="CHEBI:59789"/>
    </ligand>
</feature>
<feature type="binding site" evidence="4">
    <location>
        <position position="275"/>
    </location>
    <ligand>
        <name>S-adenosyl-L-methionine</name>
        <dbReference type="ChEBI" id="CHEBI:59789"/>
    </ligand>
</feature>
<dbReference type="AlphaFoldDB" id="A0A1D8B0R0"/>
<dbReference type="Proteomes" id="UP000095214">
    <property type="component" value="Chromosome"/>
</dbReference>
<dbReference type="GO" id="GO:0070041">
    <property type="term" value="F:rRNA (uridine-C5-)-methyltransferase activity"/>
    <property type="evidence" value="ECO:0007669"/>
    <property type="project" value="TreeGrafter"/>
</dbReference>
<dbReference type="PROSITE" id="PS51687">
    <property type="entry name" value="SAM_MT_RNA_M5U"/>
    <property type="match status" value="1"/>
</dbReference>
<evidence type="ECO:0000313" key="6">
    <source>
        <dbReference type="EMBL" id="AOS46694.1"/>
    </source>
</evidence>
<dbReference type="Pfam" id="PF05958">
    <property type="entry name" value="tRNA_U5-meth_tr"/>
    <property type="match status" value="1"/>
</dbReference>
<dbReference type="InterPro" id="IPR010280">
    <property type="entry name" value="U5_MeTrfase_fam"/>
</dbReference>
<dbReference type="Pfam" id="PF01938">
    <property type="entry name" value="TRAM"/>
    <property type="match status" value="1"/>
</dbReference>
<feature type="binding site" evidence="4">
    <location>
        <position position="328"/>
    </location>
    <ligand>
        <name>S-adenosyl-L-methionine</name>
        <dbReference type="ChEBI" id="CHEBI:59789"/>
    </ligand>
</feature>
<feature type="domain" description="TRAM" evidence="5">
    <location>
        <begin position="22"/>
        <end position="81"/>
    </location>
</feature>
<dbReference type="STRING" id="178339.BH719_01375"/>
<dbReference type="PANTHER" id="PTHR11061">
    <property type="entry name" value="RNA M5U METHYLTRANSFERASE"/>
    <property type="match status" value="1"/>
</dbReference>
<dbReference type="PROSITE" id="PS50926">
    <property type="entry name" value="TRAM"/>
    <property type="match status" value="1"/>
</dbReference>
<dbReference type="PANTHER" id="PTHR11061:SF30">
    <property type="entry name" value="TRNA (URACIL(54)-C(5))-METHYLTRANSFERASE"/>
    <property type="match status" value="1"/>
</dbReference>
<gene>
    <name evidence="6" type="ORF">BH719_01375</name>
</gene>
<dbReference type="OrthoDB" id="9804590at2"/>
<dbReference type="EMBL" id="CP017298">
    <property type="protein sequence ID" value="AOS46694.1"/>
    <property type="molecule type" value="Genomic_DNA"/>
</dbReference>
<keyword evidence="2 4" id="KW-0808">Transferase</keyword>
<sequence length="446" mass="46600">MMPTRARRRPFPQRRARARAAREGVGEVLELRIGEPAHGGACVARDASGRVVFVRHTLPGERVRARVTSVRNTLAWADAIEILDASADRVSPVWPQAGPSGVGGGELSHVAPPAQRRWKEHVIAGQIRRVGGEALAEAVDAIGGVRVAPAPGDGEPGDRLAHRRNRIEFVIGTDGAPGMHVYRGKRLIPLDSMPLAAPAIAGLGLFDGDSPWKRVWAPGERVRALSPTPGSAYVVCASGVYGADARRTGSAALAWPVEIGGEEHVYGVRPTGFWQTHVRGAQVLTEEVLDAARAETGGAVLELYSGAGLFTAPLARAVGEGGRLASLEGDEGAVADAAENLAPFPWAQTFIGGIDAHGVAELAGGLGRAPDVVVADPPRAGAGRQVCEAMAALGAPRLVLVSCDPAAGARDLRALAGAGYRLESLRAWDLFPHTHHVEIVAALTRA</sequence>
<protein>
    <submittedName>
        <fullName evidence="6">TRAM domain protein</fullName>
    </submittedName>
</protein>
<evidence type="ECO:0000256" key="4">
    <source>
        <dbReference type="PROSITE-ProRule" id="PRU01024"/>
    </source>
</evidence>
<feature type="binding site" evidence="4">
    <location>
        <position position="304"/>
    </location>
    <ligand>
        <name>S-adenosyl-L-methionine</name>
        <dbReference type="ChEBI" id="CHEBI:59789"/>
    </ligand>
</feature>
<proteinExistence type="inferred from homology"/>